<dbReference type="GO" id="GO:0000272">
    <property type="term" value="P:polysaccharide catabolic process"/>
    <property type="evidence" value="ECO:0007669"/>
    <property type="project" value="InterPro"/>
</dbReference>
<dbReference type="AlphaFoldDB" id="A0A5C5YQ97"/>
<comment type="caution">
    <text evidence="2">The sequence shown here is derived from an EMBL/GenBank/DDBJ whole genome shotgun (WGS) entry which is preliminary data.</text>
</comment>
<organism evidence="2 3">
    <name type="scientific">Posidoniimonas polymericola</name>
    <dbReference type="NCBI Taxonomy" id="2528002"/>
    <lineage>
        <taxon>Bacteria</taxon>
        <taxon>Pseudomonadati</taxon>
        <taxon>Planctomycetota</taxon>
        <taxon>Planctomycetia</taxon>
        <taxon>Pirellulales</taxon>
        <taxon>Lacipirellulaceae</taxon>
        <taxon>Posidoniimonas</taxon>
    </lineage>
</organism>
<evidence type="ECO:0000313" key="3">
    <source>
        <dbReference type="Proteomes" id="UP000318478"/>
    </source>
</evidence>
<dbReference type="Proteomes" id="UP000318478">
    <property type="component" value="Unassembled WGS sequence"/>
</dbReference>
<protein>
    <recommendedName>
        <fullName evidence="4">PEP-CTERM protein-sorting domain-containing protein</fullName>
    </recommendedName>
</protein>
<dbReference type="EMBL" id="SJPO01000005">
    <property type="protein sequence ID" value="TWT76968.1"/>
    <property type="molecule type" value="Genomic_DNA"/>
</dbReference>
<accession>A0A5C5YQ97</accession>
<feature type="chain" id="PRO_5022770146" description="PEP-CTERM protein-sorting domain-containing protein" evidence="1">
    <location>
        <begin position="27"/>
        <end position="323"/>
    </location>
</feature>
<proteinExistence type="predicted"/>
<sequence length="323" mass="33625" precursor="true">MKFIQIGQLLAALMLAGNAAVTPVRAETAAFLTPNGQTAPFEAWSRGDANSSFAFFESFVGDPESAAVSEINPPNQSFGPGLSDANLIETTGAAFVPSSGNIYSPAVAIEIAATVPSYGLGAGYDTRVVVQVGTLGFLLDPASFLLEYEIDGEPQAVEPQLQQELAHRDLVGGFGGTLQETLYVWDLVGWNADQYVLSFAAADASTSLDNLAIDIFAAPGASVEGDYDASGAVDAADYTLWSTAYGSAGPAADGNNDGVVDAADYVYWRDRAATAGGALSVSAVPEPGTVQLAWQFGIAMLFCWGSHRAIAPRHREKGPQDAA</sequence>
<reference evidence="2 3" key="1">
    <citation type="submission" date="2019-02" db="EMBL/GenBank/DDBJ databases">
        <title>Deep-cultivation of Planctomycetes and their phenomic and genomic characterization uncovers novel biology.</title>
        <authorList>
            <person name="Wiegand S."/>
            <person name="Jogler M."/>
            <person name="Boedeker C."/>
            <person name="Pinto D."/>
            <person name="Vollmers J."/>
            <person name="Rivas-Marin E."/>
            <person name="Kohn T."/>
            <person name="Peeters S.H."/>
            <person name="Heuer A."/>
            <person name="Rast P."/>
            <person name="Oberbeckmann S."/>
            <person name="Bunk B."/>
            <person name="Jeske O."/>
            <person name="Meyerdierks A."/>
            <person name="Storesund J.E."/>
            <person name="Kallscheuer N."/>
            <person name="Luecker S."/>
            <person name="Lage O.M."/>
            <person name="Pohl T."/>
            <person name="Merkel B.J."/>
            <person name="Hornburger P."/>
            <person name="Mueller R.-W."/>
            <person name="Bruemmer F."/>
            <person name="Labrenz M."/>
            <person name="Spormann A.M."/>
            <person name="Op Den Camp H."/>
            <person name="Overmann J."/>
            <person name="Amann R."/>
            <person name="Jetten M.S.M."/>
            <person name="Mascher T."/>
            <person name="Medema M.H."/>
            <person name="Devos D.P."/>
            <person name="Kaster A.-K."/>
            <person name="Ovreas L."/>
            <person name="Rohde M."/>
            <person name="Galperin M.Y."/>
            <person name="Jogler C."/>
        </authorList>
    </citation>
    <scope>NUCLEOTIDE SEQUENCE [LARGE SCALE GENOMIC DNA]</scope>
    <source>
        <strain evidence="2 3">Pla123a</strain>
    </source>
</reference>
<dbReference type="Gene3D" id="1.10.1330.10">
    <property type="entry name" value="Dockerin domain"/>
    <property type="match status" value="1"/>
</dbReference>
<dbReference type="InterPro" id="IPR036439">
    <property type="entry name" value="Dockerin_dom_sf"/>
</dbReference>
<keyword evidence="1" id="KW-0732">Signal</keyword>
<dbReference type="PROSITE" id="PS00018">
    <property type="entry name" value="EF_HAND_1"/>
    <property type="match status" value="1"/>
</dbReference>
<keyword evidence="3" id="KW-1185">Reference proteome</keyword>
<dbReference type="InterPro" id="IPR018247">
    <property type="entry name" value="EF_Hand_1_Ca_BS"/>
</dbReference>
<name>A0A5C5YQ97_9BACT</name>
<gene>
    <name evidence="2" type="ORF">Pla123a_23930</name>
</gene>
<evidence type="ECO:0000313" key="2">
    <source>
        <dbReference type="EMBL" id="TWT76968.1"/>
    </source>
</evidence>
<feature type="signal peptide" evidence="1">
    <location>
        <begin position="1"/>
        <end position="26"/>
    </location>
</feature>
<evidence type="ECO:0008006" key="4">
    <source>
        <dbReference type="Google" id="ProtNLM"/>
    </source>
</evidence>
<dbReference type="SUPFAM" id="SSF63446">
    <property type="entry name" value="Type I dockerin domain"/>
    <property type="match status" value="1"/>
</dbReference>
<evidence type="ECO:0000256" key="1">
    <source>
        <dbReference type="SAM" id="SignalP"/>
    </source>
</evidence>
<dbReference type="RefSeq" id="WP_197527891.1">
    <property type="nucleotide sequence ID" value="NZ_SJPO01000005.1"/>
</dbReference>